<dbReference type="SMART" id="SM00028">
    <property type="entry name" value="TPR"/>
    <property type="match status" value="4"/>
</dbReference>
<dbReference type="PROSITE" id="PS50005">
    <property type="entry name" value="TPR"/>
    <property type="match status" value="2"/>
</dbReference>
<dbReference type="SUPFAM" id="SSF48452">
    <property type="entry name" value="TPR-like"/>
    <property type="match status" value="2"/>
</dbReference>
<evidence type="ECO:0000256" key="4">
    <source>
        <dbReference type="SAM" id="MobiDB-lite"/>
    </source>
</evidence>
<dbReference type="Gene3D" id="1.25.40.10">
    <property type="entry name" value="Tetratricopeptide repeat domain"/>
    <property type="match status" value="2"/>
</dbReference>
<dbReference type="AlphaFoldDB" id="A0A317XU00"/>
<feature type="region of interest" description="Disordered" evidence="4">
    <location>
        <begin position="848"/>
        <end position="869"/>
    </location>
</feature>
<dbReference type="Pfam" id="PF13181">
    <property type="entry name" value="TPR_8"/>
    <property type="match status" value="1"/>
</dbReference>
<accession>A0A317XU00</accession>
<evidence type="ECO:0008006" key="7">
    <source>
        <dbReference type="Google" id="ProtNLM"/>
    </source>
</evidence>
<dbReference type="OrthoDB" id="29013at2759"/>
<dbReference type="EMBL" id="KZ819190">
    <property type="protein sequence ID" value="PWZ01737.1"/>
    <property type="molecule type" value="Genomic_DNA"/>
</dbReference>
<proteinExistence type="inferred from homology"/>
<name>A0A317XU00_9BASI</name>
<comment type="function">
    <text evidence="1">Involved in endocytosis.</text>
</comment>
<feature type="compositionally biased region" description="Low complexity" evidence="4">
    <location>
        <begin position="518"/>
        <end position="527"/>
    </location>
</feature>
<dbReference type="PANTHER" id="PTHR23083:SF464">
    <property type="entry name" value="TETRATRICOPEPTIDE REPEAT DOMAIN 7, ISOFORM A"/>
    <property type="match status" value="1"/>
</dbReference>
<dbReference type="InterPro" id="IPR051722">
    <property type="entry name" value="Endocytosis_PI4K-reg_protein"/>
</dbReference>
<sequence length="1086" mass="118217">MSKSSKADLYAKELDAARLRGNWLEEQPSSSGTSLPFKELLRKFAKHNPDKPVLLELATIEHELKANIHNFHADAEYHDASHLADYRTHPSPSDSTLFPPVMRSGVNGLGWSTESVSQLADRVLEFGDSANRPAAVSLRALALFYLGRDEEAVDILHREKFMETAGEAVTQAEIHSSALVALVIQGFAVYGMANERLLVSKSEAGYTPFALAGYARAIDLHEAIRGGKKANALRGLPADEIERWGEVALYRNALLSIRAGEPVQSLNALRSYQAHAGRWPADFRLPQRNVIYRHYLRVLNRSAELGTYANPPELPPKSKDDWRSKAYSLAVVATVASRVQIRDYESERLLRDPSAKRVAPFFSSVRVTSRTVSKRRPMPYRDLRPPSVSWSNEAQTAQKMAFASLQKSTAFPKAGHINTSVLDFADEMYKSWEINGEIGGEQADEIVEILYGLVKLTFHSQRIARYLVRLLFAAENHDEARRALQSYMQIVEKAREADGGSTAQQVANVEEATDGSQANGSATPNGAGANGAGAGEKVSKDTDDDETYAKTLALGAYYVGRFCNDYELADKVAERALKLVQDESGHTKPAFATNALLVGRLKRISGFAKAGLAVQLADPIRRPMLQAQALGLLTAAVQLDDQSSEAYYQLAYLQAELRDVHSALQSARKAVELEPADVESWHLLVLLLSAQKKYKDAFKVAEVALAECDSGDAAGRGGGANSTDAPANVAATQLLSVDHPPRTFERSESVMRLLLTYNALEEINDGVENAIAGQKELFVYFHRAFPSAAAAAASASASQANAVDSPAEGRVSKDLSGLRRYGSLAQVGGSGNNETLLSRSATSASGSARSRSFAAKSTSGSPPTVTVGLPGMQFAPSEQNGSTPVAERYVEHLKRQSLMLAKIWLASAASFRRAGQLKECRSAIQEAERLQPGYADVWVQLALYFMDGNQPRLTTDSLYKALACESQHVAASVHLARMFLVDAESKPRNDATETAFPELHKTHAYGSAAEATLSAKAQDLSSVSLAEGLLTTTTKGSGWDTPEAWLFLGKAIQRSNRAQRARECFEYALQLENTKPVRPLATSVLR</sequence>
<protein>
    <recommendedName>
        <fullName evidence="7">TPR-like protein</fullName>
    </recommendedName>
</protein>
<evidence type="ECO:0000313" key="6">
    <source>
        <dbReference type="Proteomes" id="UP000246740"/>
    </source>
</evidence>
<dbReference type="STRING" id="1882483.A0A317XU00"/>
<dbReference type="InterPro" id="IPR019734">
    <property type="entry name" value="TPR_rpt"/>
</dbReference>
<dbReference type="InterPro" id="IPR011990">
    <property type="entry name" value="TPR-like_helical_dom_sf"/>
</dbReference>
<feature type="region of interest" description="Disordered" evidence="4">
    <location>
        <begin position="512"/>
        <end position="542"/>
    </location>
</feature>
<dbReference type="InParanoid" id="A0A317XU00"/>
<reference evidence="5 6" key="1">
    <citation type="journal article" date="2018" name="Mol. Biol. Evol.">
        <title>Broad Genomic Sampling Reveals a Smut Pathogenic Ancestry of the Fungal Clade Ustilaginomycotina.</title>
        <authorList>
            <person name="Kijpornyongpan T."/>
            <person name="Mondo S.J."/>
            <person name="Barry K."/>
            <person name="Sandor L."/>
            <person name="Lee J."/>
            <person name="Lipzen A."/>
            <person name="Pangilinan J."/>
            <person name="LaButti K."/>
            <person name="Hainaut M."/>
            <person name="Henrissat B."/>
            <person name="Grigoriev I.V."/>
            <person name="Spatafora J.W."/>
            <person name="Aime M.C."/>
        </authorList>
    </citation>
    <scope>NUCLEOTIDE SEQUENCE [LARGE SCALE GENOMIC DNA]</scope>
    <source>
        <strain evidence="5 6">MCA 3645</strain>
    </source>
</reference>
<evidence type="ECO:0000256" key="1">
    <source>
        <dbReference type="ARBA" id="ARBA00002550"/>
    </source>
</evidence>
<keyword evidence="6" id="KW-1185">Reference proteome</keyword>
<comment type="similarity">
    <text evidence="2">Belongs to the YPP1 family.</text>
</comment>
<dbReference type="Proteomes" id="UP000246740">
    <property type="component" value="Unassembled WGS sequence"/>
</dbReference>
<feature type="repeat" description="TPR" evidence="3">
    <location>
        <begin position="1042"/>
        <end position="1075"/>
    </location>
</feature>
<gene>
    <name evidence="5" type="ORF">BCV70DRAFT_173366</name>
</gene>
<feature type="compositionally biased region" description="Low complexity" evidence="4">
    <location>
        <begin position="848"/>
        <end position="859"/>
    </location>
</feature>
<evidence type="ECO:0000256" key="3">
    <source>
        <dbReference type="PROSITE-ProRule" id="PRU00339"/>
    </source>
</evidence>
<evidence type="ECO:0000313" key="5">
    <source>
        <dbReference type="EMBL" id="PWZ01737.1"/>
    </source>
</evidence>
<organism evidence="5 6">
    <name type="scientific">Testicularia cyperi</name>
    <dbReference type="NCBI Taxonomy" id="1882483"/>
    <lineage>
        <taxon>Eukaryota</taxon>
        <taxon>Fungi</taxon>
        <taxon>Dikarya</taxon>
        <taxon>Basidiomycota</taxon>
        <taxon>Ustilaginomycotina</taxon>
        <taxon>Ustilaginomycetes</taxon>
        <taxon>Ustilaginales</taxon>
        <taxon>Anthracoideaceae</taxon>
        <taxon>Testicularia</taxon>
    </lineage>
</organism>
<keyword evidence="3" id="KW-0802">TPR repeat</keyword>
<evidence type="ECO:0000256" key="2">
    <source>
        <dbReference type="ARBA" id="ARBA00038251"/>
    </source>
</evidence>
<feature type="repeat" description="TPR" evidence="3">
    <location>
        <begin position="644"/>
        <end position="677"/>
    </location>
</feature>
<dbReference type="PANTHER" id="PTHR23083">
    <property type="entry name" value="TETRATRICOPEPTIDE REPEAT PROTEIN, TPR"/>
    <property type="match status" value="1"/>
</dbReference>